<feature type="region of interest" description="Disordered" evidence="1">
    <location>
        <begin position="518"/>
        <end position="538"/>
    </location>
</feature>
<evidence type="ECO:0000313" key="4">
    <source>
        <dbReference type="Proteomes" id="UP000801492"/>
    </source>
</evidence>
<dbReference type="Pfam" id="PF06911">
    <property type="entry name" value="Senescence"/>
    <property type="match status" value="1"/>
</dbReference>
<dbReference type="OrthoDB" id="20821at2759"/>
<accession>A0A8K0CAI4</accession>
<protein>
    <recommendedName>
        <fullName evidence="2">MIT domain-containing protein</fullName>
    </recommendedName>
</protein>
<dbReference type="AlphaFoldDB" id="A0A8K0CAI4"/>
<dbReference type="GO" id="GO:0051301">
    <property type="term" value="P:cell division"/>
    <property type="evidence" value="ECO:0007669"/>
    <property type="project" value="TreeGrafter"/>
</dbReference>
<dbReference type="PANTHER" id="PTHR21068:SF43">
    <property type="entry name" value="SPARTIN"/>
    <property type="match status" value="1"/>
</dbReference>
<feature type="domain" description="MIT" evidence="2">
    <location>
        <begin position="17"/>
        <end position="95"/>
    </location>
</feature>
<evidence type="ECO:0000259" key="2">
    <source>
        <dbReference type="SMART" id="SM00745"/>
    </source>
</evidence>
<name>A0A8K0CAI4_IGNLU</name>
<keyword evidence="4" id="KW-1185">Reference proteome</keyword>
<dbReference type="SMART" id="SM00745">
    <property type="entry name" value="MIT"/>
    <property type="match status" value="1"/>
</dbReference>
<dbReference type="InterPro" id="IPR045036">
    <property type="entry name" value="Spartin-like"/>
</dbReference>
<dbReference type="Proteomes" id="UP000801492">
    <property type="component" value="Unassembled WGS sequence"/>
</dbReference>
<sequence>MGNSASISPWSRTYEIIKERHDAAYRTIDAAITLEEQEKPHEAIEKYKEGILYIDKALDTPVSAPENPDITWERACVMIQKMKRTRAEVLTRINCITSSPNFVPRDPPPTYEEAISRSNSVSSDIPRTYTDLANALNDLQIESINTPAEIIYSHDDVRLYFILPDGTVTQTSEPQTLNIAVVPASETSPRTVFLQIGNWIYPLVPGVSPCYRTDYGAFILPDVHSDIPGASIGIILPVEADASVYELLENILHGVISQEISAEYAGRKRREVEQEPGISGAISSGLVTGAYYISQGLIKGAQKAGLLINYGTPKIISSLTPATEVNPVPPAVSKGFEIASTASGSAAQFTGYVADKVGYATQALGRYLAPHIQKQGTRLLTSGFNLSEEEASSKVNGILTVAAGAVEGFSTIYRGLETSASILGNNLSNNTVKIVQHKYGAPAGHLASNTFNTVGNVISIGHNSRFLTPKGLVKIAAKETGKAVVEDARISLQRPSQSNINSLYPNLNSLEPSVGAARSDLDLKNTDSEKSQITEKEK</sequence>
<dbReference type="GO" id="GO:0005886">
    <property type="term" value="C:plasma membrane"/>
    <property type="evidence" value="ECO:0007669"/>
    <property type="project" value="TreeGrafter"/>
</dbReference>
<comment type="caution">
    <text evidence="3">The sequence shown here is derived from an EMBL/GenBank/DDBJ whole genome shotgun (WGS) entry which is preliminary data.</text>
</comment>
<dbReference type="EMBL" id="VTPC01090922">
    <property type="protein sequence ID" value="KAF2880717.1"/>
    <property type="molecule type" value="Genomic_DNA"/>
</dbReference>
<organism evidence="3 4">
    <name type="scientific">Ignelater luminosus</name>
    <name type="common">Cucubano</name>
    <name type="synonym">Pyrophorus luminosus</name>
    <dbReference type="NCBI Taxonomy" id="2038154"/>
    <lineage>
        <taxon>Eukaryota</taxon>
        <taxon>Metazoa</taxon>
        <taxon>Ecdysozoa</taxon>
        <taxon>Arthropoda</taxon>
        <taxon>Hexapoda</taxon>
        <taxon>Insecta</taxon>
        <taxon>Pterygota</taxon>
        <taxon>Neoptera</taxon>
        <taxon>Endopterygota</taxon>
        <taxon>Coleoptera</taxon>
        <taxon>Polyphaga</taxon>
        <taxon>Elateriformia</taxon>
        <taxon>Elateroidea</taxon>
        <taxon>Elateridae</taxon>
        <taxon>Agrypninae</taxon>
        <taxon>Pyrophorini</taxon>
        <taxon>Ignelater</taxon>
    </lineage>
</organism>
<dbReference type="InterPro" id="IPR009686">
    <property type="entry name" value="Senescence/spartin_C"/>
</dbReference>
<gene>
    <name evidence="3" type="ORF">ILUMI_25459</name>
</gene>
<evidence type="ECO:0000313" key="3">
    <source>
        <dbReference type="EMBL" id="KAF2880717.1"/>
    </source>
</evidence>
<evidence type="ECO:0000256" key="1">
    <source>
        <dbReference type="SAM" id="MobiDB-lite"/>
    </source>
</evidence>
<dbReference type="InterPro" id="IPR007330">
    <property type="entry name" value="MIT_dom"/>
</dbReference>
<dbReference type="PANTHER" id="PTHR21068">
    <property type="entry name" value="SPARTIN"/>
    <property type="match status" value="1"/>
</dbReference>
<proteinExistence type="predicted"/>
<reference evidence="3" key="1">
    <citation type="submission" date="2019-08" db="EMBL/GenBank/DDBJ databases">
        <title>The genome of the North American firefly Photinus pyralis.</title>
        <authorList>
            <consortium name="Photinus pyralis genome working group"/>
            <person name="Fallon T.R."/>
            <person name="Sander Lower S.E."/>
            <person name="Weng J.-K."/>
        </authorList>
    </citation>
    <scope>NUCLEOTIDE SEQUENCE</scope>
    <source>
        <strain evidence="3">TRF0915ILg1</strain>
        <tissue evidence="3">Whole body</tissue>
    </source>
</reference>
<dbReference type="GO" id="GO:0030514">
    <property type="term" value="P:negative regulation of BMP signaling pathway"/>
    <property type="evidence" value="ECO:0007669"/>
    <property type="project" value="TreeGrafter"/>
</dbReference>
<dbReference type="Gene3D" id="1.20.58.80">
    <property type="entry name" value="Phosphotransferase system, lactose/cellobiose-type IIA subunit"/>
    <property type="match status" value="1"/>
</dbReference>
<feature type="compositionally biased region" description="Basic and acidic residues" evidence="1">
    <location>
        <begin position="519"/>
        <end position="538"/>
    </location>
</feature>